<dbReference type="Pfam" id="PF05253">
    <property type="entry name" value="zf-U11-48K"/>
    <property type="match status" value="1"/>
</dbReference>
<feature type="compositionally biased region" description="Low complexity" evidence="4">
    <location>
        <begin position="53"/>
        <end position="67"/>
    </location>
</feature>
<evidence type="ECO:0000256" key="3">
    <source>
        <dbReference type="ARBA" id="ARBA00022833"/>
    </source>
</evidence>
<feature type="region of interest" description="Disordered" evidence="4">
    <location>
        <begin position="1"/>
        <end position="87"/>
    </location>
</feature>
<dbReference type="AlphaFoldDB" id="A0A8C4U730"/>
<feature type="domain" description="CHHC U11-48K-type" evidence="5">
    <location>
        <begin position="99"/>
        <end position="126"/>
    </location>
</feature>
<protein>
    <submittedName>
        <fullName evidence="6">Gametocyte specific factor 1</fullName>
    </submittedName>
</protein>
<proteinExistence type="predicted"/>
<feature type="compositionally biased region" description="Acidic residues" evidence="4">
    <location>
        <begin position="155"/>
        <end position="165"/>
    </location>
</feature>
<accession>A0A8C4U730</accession>
<dbReference type="Ensembl" id="ENSFTIT00000006624.1">
    <property type="protein sequence ID" value="ENSFTIP00000006340.1"/>
    <property type="gene ID" value="ENSFTIG00000004342.1"/>
</dbReference>
<evidence type="ECO:0000259" key="5">
    <source>
        <dbReference type="PROSITE" id="PS51800"/>
    </source>
</evidence>
<keyword evidence="1" id="KW-0479">Metal-binding</keyword>
<keyword evidence="3" id="KW-0862">Zinc</keyword>
<evidence type="ECO:0000313" key="7">
    <source>
        <dbReference type="Proteomes" id="UP000694562"/>
    </source>
</evidence>
<feature type="region of interest" description="Disordered" evidence="4">
    <location>
        <begin position="149"/>
        <end position="193"/>
    </location>
</feature>
<name>A0A8C4U730_FALTI</name>
<reference evidence="6" key="2">
    <citation type="submission" date="2025-09" db="UniProtKB">
        <authorList>
            <consortium name="Ensembl"/>
        </authorList>
    </citation>
    <scope>IDENTIFICATION</scope>
</reference>
<keyword evidence="7" id="KW-1185">Reference proteome</keyword>
<dbReference type="InterPro" id="IPR022776">
    <property type="entry name" value="TRM13/UPF0224_CHHC_Znf_dom"/>
</dbReference>
<evidence type="ECO:0000256" key="4">
    <source>
        <dbReference type="SAM" id="MobiDB-lite"/>
    </source>
</evidence>
<dbReference type="Proteomes" id="UP000694562">
    <property type="component" value="Unplaced"/>
</dbReference>
<dbReference type="OrthoDB" id="10069248at2759"/>
<keyword evidence="2" id="KW-0863">Zinc-finger</keyword>
<sequence length="212" mass="23252">MRLQSPSREPVARRAPAQAKLCPGGSGLPRTTRGGQNGGRRSPQRRRCPGNRPPAGGASPGEGAAVPQPRPRRPRAPPGRAAPWSWRMTPSYPEVAKELATCPFNARHLVPQADLSDHMMKCNDKGFIEQDVVNQSFRFQREQMNAVSTWQAPPCDEDWETESSEQSDSPFIWGTTSSGINSSSTTASEQRNCLPARVRAPESFPYAVSWKG</sequence>
<evidence type="ECO:0000256" key="1">
    <source>
        <dbReference type="ARBA" id="ARBA00022723"/>
    </source>
</evidence>
<evidence type="ECO:0000256" key="2">
    <source>
        <dbReference type="ARBA" id="ARBA00022771"/>
    </source>
</evidence>
<organism evidence="6 7">
    <name type="scientific">Falco tinnunculus</name>
    <name type="common">Common kestrel</name>
    <dbReference type="NCBI Taxonomy" id="100819"/>
    <lineage>
        <taxon>Eukaryota</taxon>
        <taxon>Metazoa</taxon>
        <taxon>Chordata</taxon>
        <taxon>Craniata</taxon>
        <taxon>Vertebrata</taxon>
        <taxon>Euteleostomi</taxon>
        <taxon>Archelosauria</taxon>
        <taxon>Archosauria</taxon>
        <taxon>Dinosauria</taxon>
        <taxon>Saurischia</taxon>
        <taxon>Theropoda</taxon>
        <taxon>Coelurosauria</taxon>
        <taxon>Aves</taxon>
        <taxon>Neognathae</taxon>
        <taxon>Neoaves</taxon>
        <taxon>Telluraves</taxon>
        <taxon>Australaves</taxon>
        <taxon>Falconiformes</taxon>
        <taxon>Falconidae</taxon>
        <taxon>Falco</taxon>
    </lineage>
</organism>
<dbReference type="GO" id="GO:0008270">
    <property type="term" value="F:zinc ion binding"/>
    <property type="evidence" value="ECO:0007669"/>
    <property type="project" value="UniProtKB-KW"/>
</dbReference>
<evidence type="ECO:0000313" key="6">
    <source>
        <dbReference type="Ensembl" id="ENSFTIP00000006340.1"/>
    </source>
</evidence>
<dbReference type="PROSITE" id="PS51800">
    <property type="entry name" value="ZF_CHHC_U11_48K"/>
    <property type="match status" value="1"/>
</dbReference>
<reference evidence="6" key="1">
    <citation type="submission" date="2025-08" db="UniProtKB">
        <authorList>
            <consortium name="Ensembl"/>
        </authorList>
    </citation>
    <scope>IDENTIFICATION</scope>
</reference>
<feature type="compositionally biased region" description="Low complexity" evidence="4">
    <location>
        <begin position="175"/>
        <end position="188"/>
    </location>
</feature>